<dbReference type="AlphaFoldDB" id="A0AAN5CJX6"/>
<feature type="domain" description="Neurotransmitter-gated ion-channel ligand-binding" evidence="1">
    <location>
        <begin position="3"/>
        <end position="97"/>
    </location>
</feature>
<evidence type="ECO:0000313" key="3">
    <source>
        <dbReference type="Proteomes" id="UP001328107"/>
    </source>
</evidence>
<dbReference type="InterPro" id="IPR006202">
    <property type="entry name" value="Neur_chan_lig-bd"/>
</dbReference>
<gene>
    <name evidence="2" type="ORF">PMAYCL1PPCAC_15926</name>
</gene>
<dbReference type="GO" id="GO:0005230">
    <property type="term" value="F:extracellular ligand-gated monoatomic ion channel activity"/>
    <property type="evidence" value="ECO:0007669"/>
    <property type="project" value="InterPro"/>
</dbReference>
<dbReference type="SUPFAM" id="SSF63712">
    <property type="entry name" value="Nicotinic receptor ligand binding domain-like"/>
    <property type="match status" value="1"/>
</dbReference>
<dbReference type="InterPro" id="IPR036734">
    <property type="entry name" value="Neur_chan_lig-bd_sf"/>
</dbReference>
<dbReference type="GO" id="GO:0016020">
    <property type="term" value="C:membrane"/>
    <property type="evidence" value="ECO:0007669"/>
    <property type="project" value="InterPro"/>
</dbReference>
<dbReference type="Gene3D" id="2.70.170.10">
    <property type="entry name" value="Neurotransmitter-gated ion-channel ligand-binding domain"/>
    <property type="match status" value="1"/>
</dbReference>
<keyword evidence="3" id="KW-1185">Reference proteome</keyword>
<sequence length="97" mass="11438">AVLQLHLGFYIESVSNFRSQEMAFDVDLYMYTSWRDGRLAHNSTEQIVLINDRRARDLMWLPDLYFANARHCKFQEVTVPNFNLFVARSGTISYSLR</sequence>
<organism evidence="2 3">
    <name type="scientific">Pristionchus mayeri</name>
    <dbReference type="NCBI Taxonomy" id="1317129"/>
    <lineage>
        <taxon>Eukaryota</taxon>
        <taxon>Metazoa</taxon>
        <taxon>Ecdysozoa</taxon>
        <taxon>Nematoda</taxon>
        <taxon>Chromadorea</taxon>
        <taxon>Rhabditida</taxon>
        <taxon>Rhabditina</taxon>
        <taxon>Diplogasteromorpha</taxon>
        <taxon>Diplogasteroidea</taxon>
        <taxon>Neodiplogasteridae</taxon>
        <taxon>Pristionchus</taxon>
    </lineage>
</organism>
<feature type="non-terminal residue" evidence="2">
    <location>
        <position position="1"/>
    </location>
</feature>
<reference evidence="3" key="1">
    <citation type="submission" date="2022-10" db="EMBL/GenBank/DDBJ databases">
        <title>Genome assembly of Pristionchus species.</title>
        <authorList>
            <person name="Yoshida K."/>
            <person name="Sommer R.J."/>
        </authorList>
    </citation>
    <scope>NUCLEOTIDE SEQUENCE [LARGE SCALE GENOMIC DNA]</scope>
    <source>
        <strain evidence="3">RS5460</strain>
    </source>
</reference>
<accession>A0AAN5CJX6</accession>
<evidence type="ECO:0000313" key="2">
    <source>
        <dbReference type="EMBL" id="GMR45731.1"/>
    </source>
</evidence>
<proteinExistence type="predicted"/>
<dbReference type="Pfam" id="PF02931">
    <property type="entry name" value="Neur_chan_LBD"/>
    <property type="match status" value="1"/>
</dbReference>
<comment type="caution">
    <text evidence="2">The sequence shown here is derived from an EMBL/GenBank/DDBJ whole genome shotgun (WGS) entry which is preliminary data.</text>
</comment>
<name>A0AAN5CJX6_9BILA</name>
<feature type="non-terminal residue" evidence="2">
    <location>
        <position position="97"/>
    </location>
</feature>
<dbReference type="Proteomes" id="UP001328107">
    <property type="component" value="Unassembled WGS sequence"/>
</dbReference>
<dbReference type="EMBL" id="BTRK01000004">
    <property type="protein sequence ID" value="GMR45731.1"/>
    <property type="molecule type" value="Genomic_DNA"/>
</dbReference>
<evidence type="ECO:0000259" key="1">
    <source>
        <dbReference type="Pfam" id="PF02931"/>
    </source>
</evidence>
<protein>
    <recommendedName>
        <fullName evidence="1">Neurotransmitter-gated ion-channel ligand-binding domain-containing protein</fullName>
    </recommendedName>
</protein>